<keyword evidence="1" id="KW-1133">Transmembrane helix</keyword>
<sequence>MNWLDLVAYFFGGAFLTNAIPHVVAGMMGEPFQTPFAKPPGEGLSTSTVNILWGFFNLLVGYFLVCRVGDFGLRSTSDVAALGLGGLLIGLFLARRFGRFHGGNEPQQT</sequence>
<evidence type="ECO:0000256" key="1">
    <source>
        <dbReference type="SAM" id="Phobius"/>
    </source>
</evidence>
<evidence type="ECO:0000313" key="2">
    <source>
        <dbReference type="EMBL" id="OAF12983.1"/>
    </source>
</evidence>
<dbReference type="STRING" id="1505087.AYJ54_45415"/>
<name>A0A176YYW0_9BRAD</name>
<dbReference type="EMBL" id="LUUB01000038">
    <property type="protein sequence ID" value="OAF12983.1"/>
    <property type="molecule type" value="Genomic_DNA"/>
</dbReference>
<keyword evidence="3" id="KW-1185">Reference proteome</keyword>
<proteinExistence type="predicted"/>
<comment type="caution">
    <text evidence="2">The sequence shown here is derived from an EMBL/GenBank/DDBJ whole genome shotgun (WGS) entry which is preliminary data.</text>
</comment>
<accession>A0A176YYW0</accession>
<dbReference type="OrthoDB" id="7365954at2"/>
<dbReference type="AlphaFoldDB" id="A0A176YYW0"/>
<evidence type="ECO:0000313" key="3">
    <source>
        <dbReference type="Proteomes" id="UP000076959"/>
    </source>
</evidence>
<feature type="transmembrane region" description="Helical" evidence="1">
    <location>
        <begin position="71"/>
        <end position="94"/>
    </location>
</feature>
<organism evidence="2 3">
    <name type="scientific">Bradyrhizobium centrolobii</name>
    <dbReference type="NCBI Taxonomy" id="1505087"/>
    <lineage>
        <taxon>Bacteria</taxon>
        <taxon>Pseudomonadati</taxon>
        <taxon>Pseudomonadota</taxon>
        <taxon>Alphaproteobacteria</taxon>
        <taxon>Hyphomicrobiales</taxon>
        <taxon>Nitrobacteraceae</taxon>
        <taxon>Bradyrhizobium</taxon>
    </lineage>
</organism>
<keyword evidence="1" id="KW-0472">Membrane</keyword>
<protein>
    <submittedName>
        <fullName evidence="2">Uncharacterized protein</fullName>
    </submittedName>
</protein>
<reference evidence="2 3" key="1">
    <citation type="submission" date="2016-03" db="EMBL/GenBank/DDBJ databases">
        <title>Draft Genome Sequence of the Strain BR 10245 (Bradyrhizobium sp.) isolated from nodules of Centrolobium paraense.</title>
        <authorList>
            <person name="Simoes-Araujo J.L.Sr."/>
            <person name="Barauna A.C."/>
            <person name="Silva K."/>
            <person name="Zilli J.E."/>
        </authorList>
    </citation>
    <scope>NUCLEOTIDE SEQUENCE [LARGE SCALE GENOMIC DNA]</scope>
    <source>
        <strain evidence="2 3">BR 10245</strain>
    </source>
</reference>
<keyword evidence="1" id="KW-0812">Transmembrane</keyword>
<feature type="transmembrane region" description="Helical" evidence="1">
    <location>
        <begin position="6"/>
        <end position="27"/>
    </location>
</feature>
<dbReference type="RefSeq" id="WP_063698576.1">
    <property type="nucleotide sequence ID" value="NZ_LUUB01000038.1"/>
</dbReference>
<gene>
    <name evidence="2" type="ORF">AYJ54_45415</name>
</gene>
<dbReference type="Proteomes" id="UP000076959">
    <property type="component" value="Unassembled WGS sequence"/>
</dbReference>
<feature type="transmembrane region" description="Helical" evidence="1">
    <location>
        <begin position="48"/>
        <end position="65"/>
    </location>
</feature>